<comment type="catalytic activity">
    <reaction evidence="6 7">
        <text>N-terminal N-formyl-L-methionyl-[peptide] + H2O = N-terminal L-methionyl-[peptide] + formate</text>
        <dbReference type="Rhea" id="RHEA:24420"/>
        <dbReference type="Rhea" id="RHEA-COMP:10639"/>
        <dbReference type="Rhea" id="RHEA-COMP:10640"/>
        <dbReference type="ChEBI" id="CHEBI:15377"/>
        <dbReference type="ChEBI" id="CHEBI:15740"/>
        <dbReference type="ChEBI" id="CHEBI:49298"/>
        <dbReference type="ChEBI" id="CHEBI:64731"/>
        <dbReference type="EC" id="3.5.1.88"/>
    </reaction>
</comment>
<reference evidence="9" key="1">
    <citation type="submission" date="2025-08" db="UniProtKB">
        <authorList>
            <consortium name="RefSeq"/>
        </authorList>
    </citation>
    <scope>IDENTIFICATION</scope>
    <source>
        <strain evidence="9">USDA-PBARC FA_bdor</strain>
        <tissue evidence="9">Whole organism</tissue>
    </source>
</reference>
<dbReference type="KEGG" id="fas:105266512"/>
<gene>
    <name evidence="9" type="primary">LOC105266512</name>
</gene>
<evidence type="ECO:0000256" key="3">
    <source>
        <dbReference type="ARBA" id="ARBA00022801"/>
    </source>
</evidence>
<dbReference type="PRINTS" id="PR01576">
    <property type="entry name" value="PDEFORMYLASE"/>
</dbReference>
<accession>A0A9R1T548</accession>
<dbReference type="GO" id="GO:0006412">
    <property type="term" value="P:translation"/>
    <property type="evidence" value="ECO:0007669"/>
    <property type="project" value="UniProtKB-KW"/>
</dbReference>
<evidence type="ECO:0000256" key="7">
    <source>
        <dbReference type="RuleBase" id="RU362111"/>
    </source>
</evidence>
<dbReference type="GeneID" id="105266512"/>
<dbReference type="GO" id="GO:0042586">
    <property type="term" value="F:peptide deformylase activity"/>
    <property type="evidence" value="ECO:0007669"/>
    <property type="project" value="UniProtKB-EC"/>
</dbReference>
<evidence type="ECO:0000256" key="2">
    <source>
        <dbReference type="ARBA" id="ARBA00022723"/>
    </source>
</evidence>
<evidence type="ECO:0000256" key="4">
    <source>
        <dbReference type="ARBA" id="ARBA00022917"/>
    </source>
</evidence>
<dbReference type="Proteomes" id="UP000694866">
    <property type="component" value="Unplaced"/>
</dbReference>
<sequence>MLTKVFYSFLSRHHSLQFVFVKRRNAFFNYFQSPRQPIPPYNHVCQIGDPVLRTRAEPVEPEILATAQFKGFVEHLISIMRSHEAYGLAAPQIGVSAQIFAIETTKQQIEECIKTKSAGQPLEIVPLTVFINPKMKIIDYHTNSYPESCASVFGYIAHVPRAKTIEIQALDITGKEFTWNGHGWPAKIVQHEMDHLQGKLFTDRMDPKTFACAIWSVVNQRSGRVAIKFYPDPGRWGRFKRIFS</sequence>
<comment type="similarity">
    <text evidence="1 7">Belongs to the polypeptide deformylase family.</text>
</comment>
<keyword evidence="3 7" id="KW-0378">Hydrolase</keyword>
<dbReference type="PANTHER" id="PTHR10458">
    <property type="entry name" value="PEPTIDE DEFORMYLASE"/>
    <property type="match status" value="1"/>
</dbReference>
<dbReference type="InterPro" id="IPR036821">
    <property type="entry name" value="Peptide_deformylase_sf"/>
</dbReference>
<dbReference type="CDD" id="cd00487">
    <property type="entry name" value="Pep_deformylase"/>
    <property type="match status" value="1"/>
</dbReference>
<keyword evidence="8" id="KW-1185">Reference proteome</keyword>
<dbReference type="NCBIfam" id="NF001159">
    <property type="entry name" value="PRK00150.1-3"/>
    <property type="match status" value="1"/>
</dbReference>
<comment type="function">
    <text evidence="5 7">Removes the formyl group from the N-terminal Met of newly synthesized proteins.</text>
</comment>
<dbReference type="Gene3D" id="3.90.45.10">
    <property type="entry name" value="Peptide deformylase"/>
    <property type="match status" value="1"/>
</dbReference>
<name>A0A9R1T548_9HYME</name>
<dbReference type="RefSeq" id="XP_011303025.1">
    <property type="nucleotide sequence ID" value="XM_011304723.1"/>
</dbReference>
<dbReference type="PANTHER" id="PTHR10458:SF2">
    <property type="entry name" value="PEPTIDE DEFORMYLASE, MITOCHONDRIAL"/>
    <property type="match status" value="1"/>
</dbReference>
<organism evidence="8 9">
    <name type="scientific">Fopius arisanus</name>
    <dbReference type="NCBI Taxonomy" id="64838"/>
    <lineage>
        <taxon>Eukaryota</taxon>
        <taxon>Metazoa</taxon>
        <taxon>Ecdysozoa</taxon>
        <taxon>Arthropoda</taxon>
        <taxon>Hexapoda</taxon>
        <taxon>Insecta</taxon>
        <taxon>Pterygota</taxon>
        <taxon>Neoptera</taxon>
        <taxon>Endopterygota</taxon>
        <taxon>Hymenoptera</taxon>
        <taxon>Apocrita</taxon>
        <taxon>Ichneumonoidea</taxon>
        <taxon>Braconidae</taxon>
        <taxon>Opiinae</taxon>
        <taxon>Fopius</taxon>
    </lineage>
</organism>
<evidence type="ECO:0000256" key="5">
    <source>
        <dbReference type="ARBA" id="ARBA00037114"/>
    </source>
</evidence>
<protein>
    <recommendedName>
        <fullName evidence="7">Peptide deformylase</fullName>
        <ecNumber evidence="7">3.5.1.88</ecNumber>
    </recommendedName>
</protein>
<proteinExistence type="inferred from homology"/>
<evidence type="ECO:0000256" key="1">
    <source>
        <dbReference type="ARBA" id="ARBA00010759"/>
    </source>
</evidence>
<dbReference type="InterPro" id="IPR023635">
    <property type="entry name" value="Peptide_deformylase"/>
</dbReference>
<dbReference type="GO" id="GO:0005739">
    <property type="term" value="C:mitochondrion"/>
    <property type="evidence" value="ECO:0007669"/>
    <property type="project" value="UniProtKB-ARBA"/>
</dbReference>
<keyword evidence="2 7" id="KW-0479">Metal-binding</keyword>
<dbReference type="FunFam" id="3.90.45.10:FF:000003">
    <property type="entry name" value="Peptide deformylase"/>
    <property type="match status" value="1"/>
</dbReference>
<dbReference type="AlphaFoldDB" id="A0A9R1T548"/>
<dbReference type="Pfam" id="PF01327">
    <property type="entry name" value="Pep_deformylase"/>
    <property type="match status" value="1"/>
</dbReference>
<dbReference type="HAMAP" id="MF_00163">
    <property type="entry name" value="Pep_deformylase"/>
    <property type="match status" value="1"/>
</dbReference>
<dbReference type="GO" id="GO:0046872">
    <property type="term" value="F:metal ion binding"/>
    <property type="evidence" value="ECO:0007669"/>
    <property type="project" value="UniProtKB-KW"/>
</dbReference>
<dbReference type="OrthoDB" id="276063at2759"/>
<evidence type="ECO:0000313" key="9">
    <source>
        <dbReference type="RefSeq" id="XP_011303025.1"/>
    </source>
</evidence>
<dbReference type="EC" id="3.5.1.88" evidence="7"/>
<evidence type="ECO:0000256" key="6">
    <source>
        <dbReference type="ARBA" id="ARBA00048875"/>
    </source>
</evidence>
<keyword evidence="4 7" id="KW-0648">Protein biosynthesis</keyword>
<dbReference type="SUPFAM" id="SSF56420">
    <property type="entry name" value="Peptide deformylase"/>
    <property type="match status" value="1"/>
</dbReference>
<evidence type="ECO:0000313" key="8">
    <source>
        <dbReference type="Proteomes" id="UP000694866"/>
    </source>
</evidence>